<dbReference type="EMBL" id="REGN01001094">
    <property type="protein sequence ID" value="RNA37117.1"/>
    <property type="molecule type" value="Genomic_DNA"/>
</dbReference>
<reference evidence="1 2" key="1">
    <citation type="journal article" date="2018" name="Sci. Rep.">
        <title>Genomic signatures of local adaptation to the degree of environmental predictability in rotifers.</title>
        <authorList>
            <person name="Franch-Gras L."/>
            <person name="Hahn C."/>
            <person name="Garcia-Roger E.M."/>
            <person name="Carmona M.J."/>
            <person name="Serra M."/>
            <person name="Gomez A."/>
        </authorList>
    </citation>
    <scope>NUCLEOTIDE SEQUENCE [LARGE SCALE GENOMIC DNA]</scope>
    <source>
        <strain evidence="1">HYR1</strain>
    </source>
</reference>
<dbReference type="Proteomes" id="UP000276133">
    <property type="component" value="Unassembled WGS sequence"/>
</dbReference>
<gene>
    <name evidence="1" type="ORF">BpHYR1_045298</name>
</gene>
<dbReference type="AlphaFoldDB" id="A0A3M7SNC9"/>
<organism evidence="1 2">
    <name type="scientific">Brachionus plicatilis</name>
    <name type="common">Marine rotifer</name>
    <name type="synonym">Brachionus muelleri</name>
    <dbReference type="NCBI Taxonomy" id="10195"/>
    <lineage>
        <taxon>Eukaryota</taxon>
        <taxon>Metazoa</taxon>
        <taxon>Spiralia</taxon>
        <taxon>Gnathifera</taxon>
        <taxon>Rotifera</taxon>
        <taxon>Eurotatoria</taxon>
        <taxon>Monogononta</taxon>
        <taxon>Pseudotrocha</taxon>
        <taxon>Ploima</taxon>
        <taxon>Brachionidae</taxon>
        <taxon>Brachionus</taxon>
    </lineage>
</organism>
<sequence length="78" mass="9189">MLNYKQICLMQVKKKKNNIFVDILPQDHEKFSLTWEFIKHKNKAVVIPKILNGTLIISTSKFQIEETNEPEFTALKKI</sequence>
<evidence type="ECO:0000313" key="2">
    <source>
        <dbReference type="Proteomes" id="UP000276133"/>
    </source>
</evidence>
<accession>A0A3M7SNC9</accession>
<name>A0A3M7SNC9_BRAPC</name>
<comment type="caution">
    <text evidence="1">The sequence shown here is derived from an EMBL/GenBank/DDBJ whole genome shotgun (WGS) entry which is preliminary data.</text>
</comment>
<keyword evidence="2" id="KW-1185">Reference proteome</keyword>
<evidence type="ECO:0000313" key="1">
    <source>
        <dbReference type="EMBL" id="RNA37117.1"/>
    </source>
</evidence>
<protein>
    <submittedName>
        <fullName evidence="1">Uncharacterized protein</fullName>
    </submittedName>
</protein>
<proteinExistence type="predicted"/>